<sequence length="285" mass="32846">MFRLVLVNARALLGGQEKGRKSRPLVGVDRLYARYQFKRPKPFYYPDRKEEAERKAEAATKEIVEMENSGLRPKNFCYKVLGVSKYATIEEIRDAYLVLAKRYYPDVARSKRALNQFQEISNSYHILTEANKRLEYDHRKNVAIEKAWSRPPKKLRQKWHKTKQLQSEISANDEEATLGCNKLFDLWYLRKCEKCGGTPQLLSDRDVEKEPCRRCHGTGKVFSQSSGTHADILSDVEMVVIKSKGIRRNGVGKGIDTVKVFVPHKLSAEQRLLILALAKTEDPIF</sequence>
<evidence type="ECO:0000313" key="2">
    <source>
        <dbReference type="EMBL" id="EDW39049.1"/>
    </source>
</evidence>
<proteinExistence type="predicted"/>
<reference evidence="2 3" key="1">
    <citation type="journal article" date="2007" name="Nature">
        <title>Evolution of genes and genomes on the Drosophila phylogeny.</title>
        <authorList>
            <consortium name="Drosophila 12 Genomes Consortium"/>
            <person name="Clark A.G."/>
            <person name="Eisen M.B."/>
            <person name="Smith D.R."/>
            <person name="Bergman C.M."/>
            <person name="Oliver B."/>
            <person name="Markow T.A."/>
            <person name="Kaufman T.C."/>
            <person name="Kellis M."/>
            <person name="Gelbart W."/>
            <person name="Iyer V.N."/>
            <person name="Pollard D.A."/>
            <person name="Sackton T.B."/>
            <person name="Larracuente A.M."/>
            <person name="Singh N.D."/>
            <person name="Abad J.P."/>
            <person name="Abt D.N."/>
            <person name="Adryan B."/>
            <person name="Aguade M."/>
            <person name="Akashi H."/>
            <person name="Anderson W.W."/>
            <person name="Aquadro C.F."/>
            <person name="Ardell D.H."/>
            <person name="Arguello R."/>
            <person name="Artieri C.G."/>
            <person name="Barbash D.A."/>
            <person name="Barker D."/>
            <person name="Barsanti P."/>
            <person name="Batterham P."/>
            <person name="Batzoglou S."/>
            <person name="Begun D."/>
            <person name="Bhutkar A."/>
            <person name="Blanco E."/>
            <person name="Bosak S.A."/>
            <person name="Bradley R.K."/>
            <person name="Brand A.D."/>
            <person name="Brent M.R."/>
            <person name="Brooks A.N."/>
            <person name="Brown R.H."/>
            <person name="Butlin R.K."/>
            <person name="Caggese C."/>
            <person name="Calvi B.R."/>
            <person name="Bernardo de Carvalho A."/>
            <person name="Caspi A."/>
            <person name="Castrezana S."/>
            <person name="Celniker S.E."/>
            <person name="Chang J.L."/>
            <person name="Chapple C."/>
            <person name="Chatterji S."/>
            <person name="Chinwalla A."/>
            <person name="Civetta A."/>
            <person name="Clifton S.W."/>
            <person name="Comeron J.M."/>
            <person name="Costello J.C."/>
            <person name="Coyne J.A."/>
            <person name="Daub J."/>
            <person name="David R.G."/>
            <person name="Delcher A.L."/>
            <person name="Delehaunty K."/>
            <person name="Do C.B."/>
            <person name="Ebling H."/>
            <person name="Edwards K."/>
            <person name="Eickbush T."/>
            <person name="Evans J.D."/>
            <person name="Filipski A."/>
            <person name="Findeiss S."/>
            <person name="Freyhult E."/>
            <person name="Fulton L."/>
            <person name="Fulton R."/>
            <person name="Garcia A.C."/>
            <person name="Gardiner A."/>
            <person name="Garfield D.A."/>
            <person name="Garvin B.E."/>
            <person name="Gibson G."/>
            <person name="Gilbert D."/>
            <person name="Gnerre S."/>
            <person name="Godfrey J."/>
            <person name="Good R."/>
            <person name="Gotea V."/>
            <person name="Gravely B."/>
            <person name="Greenberg A.J."/>
            <person name="Griffiths-Jones S."/>
            <person name="Gross S."/>
            <person name="Guigo R."/>
            <person name="Gustafson E.A."/>
            <person name="Haerty W."/>
            <person name="Hahn M.W."/>
            <person name="Halligan D.L."/>
            <person name="Halpern A.L."/>
            <person name="Halter G.M."/>
            <person name="Han M.V."/>
            <person name="Heger A."/>
            <person name="Hillier L."/>
            <person name="Hinrichs A.S."/>
            <person name="Holmes I."/>
            <person name="Hoskins R.A."/>
            <person name="Hubisz M.J."/>
            <person name="Hultmark D."/>
            <person name="Huntley M.A."/>
            <person name="Jaffe D.B."/>
            <person name="Jagadeeshan S."/>
            <person name="Jeck W.R."/>
            <person name="Johnson J."/>
            <person name="Jones C.D."/>
            <person name="Jordan W.C."/>
            <person name="Karpen G.H."/>
            <person name="Kataoka E."/>
            <person name="Keightley P.D."/>
            <person name="Kheradpour P."/>
            <person name="Kirkness E.F."/>
            <person name="Koerich L.B."/>
            <person name="Kristiansen K."/>
            <person name="Kudrna D."/>
            <person name="Kulathinal R.J."/>
            <person name="Kumar S."/>
            <person name="Kwok R."/>
            <person name="Lander E."/>
            <person name="Langley C.H."/>
            <person name="Lapoint R."/>
            <person name="Lazzaro B.P."/>
            <person name="Lee S.J."/>
            <person name="Levesque L."/>
            <person name="Li R."/>
            <person name="Lin C.F."/>
            <person name="Lin M.F."/>
            <person name="Lindblad-Toh K."/>
            <person name="Llopart A."/>
            <person name="Long M."/>
            <person name="Low L."/>
            <person name="Lozovsky E."/>
            <person name="Lu J."/>
            <person name="Luo M."/>
            <person name="Machado C.A."/>
            <person name="Makalowski W."/>
            <person name="Marzo M."/>
            <person name="Matsuda M."/>
            <person name="Matzkin L."/>
            <person name="McAllister B."/>
            <person name="McBride C.S."/>
            <person name="McKernan B."/>
            <person name="McKernan K."/>
            <person name="Mendez-Lago M."/>
            <person name="Minx P."/>
            <person name="Mollenhauer M.U."/>
            <person name="Montooth K."/>
            <person name="Mount S.M."/>
            <person name="Mu X."/>
            <person name="Myers E."/>
            <person name="Negre B."/>
            <person name="Newfeld S."/>
            <person name="Nielsen R."/>
            <person name="Noor M.A."/>
            <person name="O'Grady P."/>
            <person name="Pachter L."/>
            <person name="Papaceit M."/>
            <person name="Parisi M.J."/>
            <person name="Parisi M."/>
            <person name="Parts L."/>
            <person name="Pedersen J.S."/>
            <person name="Pesole G."/>
            <person name="Phillippy A.M."/>
            <person name="Ponting C.P."/>
            <person name="Pop M."/>
            <person name="Porcelli D."/>
            <person name="Powell J.R."/>
            <person name="Prohaska S."/>
            <person name="Pruitt K."/>
            <person name="Puig M."/>
            <person name="Quesneville H."/>
            <person name="Ram K.R."/>
            <person name="Rand D."/>
            <person name="Rasmussen M.D."/>
            <person name="Reed L.K."/>
            <person name="Reenan R."/>
            <person name="Reily A."/>
            <person name="Remington K.A."/>
            <person name="Rieger T.T."/>
            <person name="Ritchie M.G."/>
            <person name="Robin C."/>
            <person name="Rogers Y.H."/>
            <person name="Rohde C."/>
            <person name="Rozas J."/>
            <person name="Rubenfield M.J."/>
            <person name="Ruiz A."/>
            <person name="Russo S."/>
            <person name="Salzberg S.L."/>
            <person name="Sanchez-Gracia A."/>
            <person name="Saranga D.J."/>
            <person name="Sato H."/>
            <person name="Schaeffer S.W."/>
            <person name="Schatz M.C."/>
            <person name="Schlenke T."/>
            <person name="Schwartz R."/>
            <person name="Segarra C."/>
            <person name="Singh R.S."/>
            <person name="Sirot L."/>
            <person name="Sirota M."/>
            <person name="Sisneros N.B."/>
            <person name="Smith C.D."/>
            <person name="Smith T.F."/>
            <person name="Spieth J."/>
            <person name="Stage D.E."/>
            <person name="Stark A."/>
            <person name="Stephan W."/>
            <person name="Strausberg R.L."/>
            <person name="Strempel S."/>
            <person name="Sturgill D."/>
            <person name="Sutton G."/>
            <person name="Sutton G.G."/>
            <person name="Tao W."/>
            <person name="Teichmann S."/>
            <person name="Tobari Y.N."/>
            <person name="Tomimura Y."/>
            <person name="Tsolas J.M."/>
            <person name="Valente V.L."/>
            <person name="Venter E."/>
            <person name="Venter J.C."/>
            <person name="Vicario S."/>
            <person name="Vieira F.G."/>
            <person name="Vilella A.J."/>
            <person name="Villasante A."/>
            <person name="Walenz B."/>
            <person name="Wang J."/>
            <person name="Wasserman M."/>
            <person name="Watts T."/>
            <person name="Wilson D."/>
            <person name="Wilson R.K."/>
            <person name="Wing R.A."/>
            <person name="Wolfner M.F."/>
            <person name="Wong A."/>
            <person name="Wong G.K."/>
            <person name="Wu C.I."/>
            <person name="Wu G."/>
            <person name="Yamamoto D."/>
            <person name="Yang H.P."/>
            <person name="Yang S.P."/>
            <person name="Yorke J.A."/>
            <person name="Yoshida K."/>
            <person name="Zdobnov E."/>
            <person name="Zhang P."/>
            <person name="Zhang Y."/>
            <person name="Zimin A.V."/>
            <person name="Baldwin J."/>
            <person name="Abdouelleil A."/>
            <person name="Abdulkadir J."/>
            <person name="Abebe A."/>
            <person name="Abera B."/>
            <person name="Abreu J."/>
            <person name="Acer S.C."/>
            <person name="Aftuck L."/>
            <person name="Alexander A."/>
            <person name="An P."/>
            <person name="Anderson E."/>
            <person name="Anderson S."/>
            <person name="Arachi H."/>
            <person name="Azer M."/>
            <person name="Bachantsang P."/>
            <person name="Barry A."/>
            <person name="Bayul T."/>
            <person name="Berlin A."/>
            <person name="Bessette D."/>
            <person name="Bloom T."/>
            <person name="Blye J."/>
            <person name="Boguslavskiy L."/>
            <person name="Bonnet C."/>
            <person name="Boukhgalter B."/>
            <person name="Bourzgui I."/>
            <person name="Brown A."/>
            <person name="Cahill P."/>
            <person name="Channer S."/>
            <person name="Cheshatsang Y."/>
            <person name="Chuda L."/>
            <person name="Citroen M."/>
            <person name="Collymore A."/>
            <person name="Cooke P."/>
            <person name="Costello M."/>
            <person name="D'Aco K."/>
            <person name="Daza R."/>
            <person name="De Haan G."/>
            <person name="DeGray S."/>
            <person name="DeMaso C."/>
            <person name="Dhargay N."/>
            <person name="Dooley K."/>
            <person name="Dooley E."/>
            <person name="Doricent M."/>
            <person name="Dorje P."/>
            <person name="Dorjee K."/>
            <person name="Dupes A."/>
            <person name="Elong R."/>
            <person name="Falk J."/>
            <person name="Farina A."/>
            <person name="Faro S."/>
            <person name="Ferguson D."/>
            <person name="Fisher S."/>
            <person name="Foley C.D."/>
            <person name="Franke A."/>
            <person name="Friedrich D."/>
            <person name="Gadbois L."/>
            <person name="Gearin G."/>
            <person name="Gearin C.R."/>
            <person name="Giannoukos G."/>
            <person name="Goode T."/>
            <person name="Graham J."/>
            <person name="Grandbois E."/>
            <person name="Grewal S."/>
            <person name="Gyaltsen K."/>
            <person name="Hafez N."/>
            <person name="Hagos B."/>
            <person name="Hall J."/>
            <person name="Henson C."/>
            <person name="Hollinger A."/>
            <person name="Honan T."/>
            <person name="Huard M.D."/>
            <person name="Hughes L."/>
            <person name="Hurhula B."/>
            <person name="Husby M.E."/>
            <person name="Kamat A."/>
            <person name="Kanga B."/>
            <person name="Kashin S."/>
            <person name="Khazanovich D."/>
            <person name="Kisner P."/>
            <person name="Lance K."/>
            <person name="Lara M."/>
            <person name="Lee W."/>
            <person name="Lennon N."/>
            <person name="Letendre F."/>
            <person name="LeVine R."/>
            <person name="Lipovsky A."/>
            <person name="Liu X."/>
            <person name="Liu J."/>
            <person name="Liu S."/>
            <person name="Lokyitsang T."/>
            <person name="Lokyitsang Y."/>
            <person name="Lubonja R."/>
            <person name="Lui A."/>
            <person name="MacDonald P."/>
            <person name="Magnisalis V."/>
            <person name="Maru K."/>
            <person name="Matthews C."/>
            <person name="McCusker W."/>
            <person name="McDonough S."/>
            <person name="Mehta T."/>
            <person name="Meldrim J."/>
            <person name="Meneus L."/>
            <person name="Mihai O."/>
            <person name="Mihalev A."/>
            <person name="Mihova T."/>
            <person name="Mittelman R."/>
            <person name="Mlenga V."/>
            <person name="Montmayeur A."/>
            <person name="Mulrain L."/>
            <person name="Navidi A."/>
            <person name="Naylor J."/>
            <person name="Negash T."/>
            <person name="Nguyen T."/>
            <person name="Nguyen N."/>
            <person name="Nicol R."/>
            <person name="Norbu C."/>
            <person name="Norbu N."/>
            <person name="Novod N."/>
            <person name="O'Neill B."/>
            <person name="Osman S."/>
            <person name="Markiewicz E."/>
            <person name="Oyono O.L."/>
            <person name="Patti C."/>
            <person name="Phunkhang P."/>
            <person name="Pierre F."/>
            <person name="Priest M."/>
            <person name="Raghuraman S."/>
            <person name="Rege F."/>
            <person name="Reyes R."/>
            <person name="Rise C."/>
            <person name="Rogov P."/>
            <person name="Ross K."/>
            <person name="Ryan E."/>
            <person name="Settipalli S."/>
            <person name="Shea T."/>
            <person name="Sherpa N."/>
            <person name="Shi L."/>
            <person name="Shih D."/>
            <person name="Sparrow T."/>
            <person name="Spaulding J."/>
            <person name="Stalker J."/>
            <person name="Stange-Thomann N."/>
            <person name="Stavropoulos S."/>
            <person name="Stone C."/>
            <person name="Strader C."/>
            <person name="Tesfaye S."/>
            <person name="Thomson T."/>
            <person name="Thoulutsang Y."/>
            <person name="Thoulutsang D."/>
            <person name="Topham K."/>
            <person name="Topping I."/>
            <person name="Tsamla T."/>
            <person name="Vassiliev H."/>
            <person name="Vo A."/>
            <person name="Wangchuk T."/>
            <person name="Wangdi T."/>
            <person name="Weiand M."/>
            <person name="Wilkinson J."/>
            <person name="Wilson A."/>
            <person name="Yadav S."/>
            <person name="Young G."/>
            <person name="Yu Q."/>
            <person name="Zembek L."/>
            <person name="Zhong D."/>
            <person name="Zimmer A."/>
            <person name="Zwirko Z."/>
            <person name="Jaffe D.B."/>
            <person name="Alvarez P."/>
            <person name="Brockman W."/>
            <person name="Butler J."/>
            <person name="Chin C."/>
            <person name="Gnerre S."/>
            <person name="Grabherr M."/>
            <person name="Kleber M."/>
            <person name="Mauceli E."/>
            <person name="MacCallum I."/>
        </authorList>
    </citation>
    <scope>NUCLEOTIDE SEQUENCE [LARGE SCALE GENOMIC DNA]</scope>
    <source>
        <strain evidence="3">MSH-3 / Tucson 14011-0111.49</strain>
    </source>
</reference>
<dbReference type="InterPro" id="IPR001623">
    <property type="entry name" value="DnaJ_domain"/>
</dbReference>
<dbReference type="GO" id="GO:0005737">
    <property type="term" value="C:cytoplasm"/>
    <property type="evidence" value="ECO:0007669"/>
    <property type="project" value="TreeGrafter"/>
</dbReference>
<dbReference type="eggNOG" id="KOG0715">
    <property type="taxonomic scope" value="Eukaryota"/>
</dbReference>
<dbReference type="Gene3D" id="1.10.287.110">
    <property type="entry name" value="DnaJ domain"/>
    <property type="match status" value="1"/>
</dbReference>
<keyword evidence="3" id="KW-1185">Reference proteome</keyword>
<protein>
    <submittedName>
        <fullName evidence="2">GL13612</fullName>
    </submittedName>
</protein>
<dbReference type="AlphaFoldDB" id="B4GPG6"/>
<dbReference type="EMBL" id="CH479186">
    <property type="protein sequence ID" value="EDW39049.1"/>
    <property type="molecule type" value="Genomic_DNA"/>
</dbReference>
<dbReference type="SUPFAM" id="SSF46565">
    <property type="entry name" value="Chaperone J-domain"/>
    <property type="match status" value="1"/>
</dbReference>
<dbReference type="KEGG" id="dpe:6595202"/>
<evidence type="ECO:0000313" key="3">
    <source>
        <dbReference type="Proteomes" id="UP000008744"/>
    </source>
</evidence>
<dbReference type="PROSITE" id="PS50076">
    <property type="entry name" value="DNAJ_2"/>
    <property type="match status" value="1"/>
</dbReference>
<dbReference type="Pfam" id="PF00226">
    <property type="entry name" value="DnaJ"/>
    <property type="match status" value="1"/>
</dbReference>
<dbReference type="SMART" id="SM00271">
    <property type="entry name" value="DnaJ"/>
    <property type="match status" value="1"/>
</dbReference>
<dbReference type="PhylomeDB" id="B4GPG6"/>
<dbReference type="OMA" id="EKEPCRR"/>
<dbReference type="Proteomes" id="UP000008744">
    <property type="component" value="Unassembled WGS sequence"/>
</dbReference>
<dbReference type="GO" id="GO:0042026">
    <property type="term" value="P:protein refolding"/>
    <property type="evidence" value="ECO:0007669"/>
    <property type="project" value="TreeGrafter"/>
</dbReference>
<name>B4GPG6_DROPE</name>
<dbReference type="PANTHER" id="PTHR43096:SF22">
    <property type="entry name" value="MOLECULAR CHAPERONE HSP40_DNAJ FAMILY PROTEIN"/>
    <property type="match status" value="1"/>
</dbReference>
<dbReference type="InterPro" id="IPR036869">
    <property type="entry name" value="J_dom_sf"/>
</dbReference>
<feature type="domain" description="J" evidence="1">
    <location>
        <begin position="76"/>
        <end position="140"/>
    </location>
</feature>
<gene>
    <name evidence="2" type="primary">Dper\GL13612</name>
    <name evidence="2" type="ORF">Dper_GL13612</name>
</gene>
<dbReference type="STRING" id="7234.B4GPG6"/>
<dbReference type="CDD" id="cd06257">
    <property type="entry name" value="DnaJ"/>
    <property type="match status" value="1"/>
</dbReference>
<dbReference type="HOGENOM" id="CLU_974081_0_0_1"/>
<evidence type="ECO:0000259" key="1">
    <source>
        <dbReference type="PROSITE" id="PS50076"/>
    </source>
</evidence>
<dbReference type="PANTHER" id="PTHR43096">
    <property type="entry name" value="DNAJ HOMOLOG 1, MITOCHONDRIAL-RELATED"/>
    <property type="match status" value="1"/>
</dbReference>
<accession>B4GPG6</accession>
<dbReference type="GO" id="GO:0051082">
    <property type="term" value="F:unfolded protein binding"/>
    <property type="evidence" value="ECO:0007669"/>
    <property type="project" value="TreeGrafter"/>
</dbReference>
<organism evidence="3">
    <name type="scientific">Drosophila persimilis</name>
    <name type="common">Fruit fly</name>
    <dbReference type="NCBI Taxonomy" id="7234"/>
    <lineage>
        <taxon>Eukaryota</taxon>
        <taxon>Metazoa</taxon>
        <taxon>Ecdysozoa</taxon>
        <taxon>Arthropoda</taxon>
        <taxon>Hexapoda</taxon>
        <taxon>Insecta</taxon>
        <taxon>Pterygota</taxon>
        <taxon>Neoptera</taxon>
        <taxon>Endopterygota</taxon>
        <taxon>Diptera</taxon>
        <taxon>Brachycera</taxon>
        <taxon>Muscomorpha</taxon>
        <taxon>Ephydroidea</taxon>
        <taxon>Drosophilidae</taxon>
        <taxon>Drosophila</taxon>
        <taxon>Sophophora</taxon>
    </lineage>
</organism>
<dbReference type="PRINTS" id="PR00625">
    <property type="entry name" value="JDOMAIN"/>
</dbReference>
<dbReference type="OrthoDB" id="376357at2759"/>